<dbReference type="CDD" id="cd01029">
    <property type="entry name" value="TOPRIM_primases"/>
    <property type="match status" value="1"/>
</dbReference>
<dbReference type="Proteomes" id="UP000039865">
    <property type="component" value="Unassembled WGS sequence"/>
</dbReference>
<dbReference type="InParanoid" id="A0A077ZQT6"/>
<reference evidence="4 5" key="1">
    <citation type="submission" date="2014-06" db="EMBL/GenBank/DDBJ databases">
        <authorList>
            <person name="Swart Estienne"/>
        </authorList>
    </citation>
    <scope>NUCLEOTIDE SEQUENCE [LARGE SCALE GENOMIC DNA]</scope>
    <source>
        <strain evidence="4 5">130c</strain>
    </source>
</reference>
<feature type="coiled-coil region" evidence="1">
    <location>
        <begin position="1198"/>
        <end position="1229"/>
    </location>
</feature>
<feature type="compositionally biased region" description="Basic and acidic residues" evidence="2">
    <location>
        <begin position="1011"/>
        <end position="1020"/>
    </location>
</feature>
<sequence length="1245" mass="144564">MIIKKKAANLINQCIHKQVRLAQQPCNKFSSRSNNDGGWPSSSGAPQMQVQLANKGNQFDRNQQSSSSPFNVRINGAPNNINKEREDANNNVEFNNQPEQNKSFTSKYYDIKTQEIHEFLQLYKIRYQLQGSEIVIYTCPLCMKPHNNDPKNMNTCRINAIKGFFNCFRCGSSGSWYGFKNKILHNHFGTSPEDLVFKADQSPGTKQFTEGFQFKQDWLPDYSQRNQDRYEIEDAHKVFIQLKRNIYPEINEYLTGTKDPSEQRYLKKETLEIYRIGVGKEKFRNSNDQLSFLDSVYFPLYAPKSKKTKQKKDKQKVEDFGKNQSTLEYEKNQKENAEREINTEEYEMVKMKIRAIGSENKANMRFLPVGIITEGEYDAMAVYQETGLPAISLPNGANHLPVQFIPFLERFERIYLWMDADEVGRIAAEKFSNKLGQMRTIIIDTKMYDENGPKDANDALRRGIDFKKIFQENSRRLGDQNLLTVFDLRDKIVKRIMNYQELTGIQSKYFTFYNRTLKGFRRGEMSILTGATGSGKTTFLSQLSIDFVSQGVPTLWGSFEIKNEILASTMLQQYTRQKLTNESMEKIDQHIEQFGLHPLYFLNFYGSTHIDLLIETLNYAIYNYDIQFICLDNLQFMLSQQAQGTFKFDLQDKVASYLRQLATDKNIHIAVVVHPKKVEDDNNLTVGSIFGTAKITQEADSVLILQKHNVPGLRTIQVKKNRFDGEVGEVSMLYNQENKRYFELTPEEKTSLLLKNGSSQNIIKQRKLKYGDVEPALLKDKVDVKIEKPSKSKTIKNKVSEIAKKDLNFHGKLREHINKKEPEENLINQKNSHIYHTSDNSSNSSGSDNEGGEGSKGRSVSSDFTGSMMEITAASEFPEIQVDELKSIVIDDNDLLAPPEDLSVTEIEVEMSMRQERALTQEESSNLRKQYSQEMLNDQSQPITPQQQQAWEVHFKRINEQSLEFKSTERFYYKRYDSLAQVLKTNSFNIDPSNIVGNYDENNEESQNIEEENKQGKSDQGKNLSQQILQNDKQATNTRNFSKKTTYKSSESNMFESKQMQLNKKQSNPSVDYINYRYTQTGIIQDEALREISIKQEEYLELDKILRPKFLKEVKFIESFFKDGRVKSREEVESSSSKRTNYSRAYYEEYQLIQQKNNDDYDPIAIIQDSDNEVEIKSRQGLINEKFDIKHLERSIENEIQEQIEDDLNREIEQDQENLNQRMLRSMNEEEKTKRIKELLSKAAK</sequence>
<dbReference type="GO" id="GO:0003697">
    <property type="term" value="F:single-stranded DNA binding"/>
    <property type="evidence" value="ECO:0007669"/>
    <property type="project" value="InterPro"/>
</dbReference>
<name>A0A077ZQT6_STYLE</name>
<evidence type="ECO:0000256" key="2">
    <source>
        <dbReference type="SAM" id="MobiDB-lite"/>
    </source>
</evidence>
<keyword evidence="5" id="KW-1185">Reference proteome</keyword>
<dbReference type="OrthoDB" id="275278at2759"/>
<dbReference type="GO" id="GO:0043139">
    <property type="term" value="F:5'-3' DNA helicase activity"/>
    <property type="evidence" value="ECO:0007669"/>
    <property type="project" value="InterPro"/>
</dbReference>
<dbReference type="InterPro" id="IPR027417">
    <property type="entry name" value="P-loop_NTPase"/>
</dbReference>
<keyword evidence="1" id="KW-0175">Coiled coil</keyword>
<dbReference type="PANTHER" id="PTHR12873">
    <property type="entry name" value="T7-LIKE MITOCHONDRIAL DNA HELICASE"/>
    <property type="match status" value="1"/>
</dbReference>
<evidence type="ECO:0000313" key="4">
    <source>
        <dbReference type="EMBL" id="CDW71750.1"/>
    </source>
</evidence>
<dbReference type="InterPro" id="IPR027032">
    <property type="entry name" value="Twinkle-like"/>
</dbReference>
<dbReference type="Pfam" id="PF03796">
    <property type="entry name" value="DnaB_C"/>
    <property type="match status" value="1"/>
</dbReference>
<dbReference type="InterPro" id="IPR007694">
    <property type="entry name" value="DNA_helicase_DnaB-like_C"/>
</dbReference>
<dbReference type="SUPFAM" id="SSF52540">
    <property type="entry name" value="P-loop containing nucleoside triphosphate hydrolases"/>
    <property type="match status" value="1"/>
</dbReference>
<evidence type="ECO:0000259" key="3">
    <source>
        <dbReference type="PROSITE" id="PS51199"/>
    </source>
</evidence>
<keyword evidence="4" id="KW-0547">Nucleotide-binding</keyword>
<feature type="compositionally biased region" description="Polar residues" evidence="2">
    <location>
        <begin position="59"/>
        <end position="70"/>
    </location>
</feature>
<dbReference type="AlphaFoldDB" id="A0A077ZQT6"/>
<dbReference type="GO" id="GO:0005524">
    <property type="term" value="F:ATP binding"/>
    <property type="evidence" value="ECO:0007669"/>
    <property type="project" value="InterPro"/>
</dbReference>
<feature type="compositionally biased region" description="Low complexity" evidence="2">
    <location>
        <begin position="838"/>
        <end position="848"/>
    </location>
</feature>
<evidence type="ECO:0000256" key="1">
    <source>
        <dbReference type="SAM" id="Coils"/>
    </source>
</evidence>
<feature type="compositionally biased region" description="Basic and acidic residues" evidence="2">
    <location>
        <begin position="328"/>
        <end position="338"/>
    </location>
</feature>
<protein>
    <submittedName>
        <fullName evidence="4">Mitochondrial helicase twinkle</fullName>
    </submittedName>
</protein>
<dbReference type="SUPFAM" id="SSF56731">
    <property type="entry name" value="DNA primase core"/>
    <property type="match status" value="1"/>
</dbReference>
<feature type="region of interest" description="Disordered" evidence="2">
    <location>
        <begin position="59"/>
        <end position="99"/>
    </location>
</feature>
<dbReference type="GO" id="GO:0008270">
    <property type="term" value="F:zinc ion binding"/>
    <property type="evidence" value="ECO:0007669"/>
    <property type="project" value="InterPro"/>
</dbReference>
<feature type="compositionally biased region" description="Polar residues" evidence="2">
    <location>
        <begin position="1021"/>
        <end position="1040"/>
    </location>
</feature>
<dbReference type="PROSITE" id="PS51199">
    <property type="entry name" value="SF4_HELICASE"/>
    <property type="match status" value="1"/>
</dbReference>
<accession>A0A077ZQT6</accession>
<keyword evidence="4" id="KW-0347">Helicase</keyword>
<keyword evidence="4" id="KW-0067">ATP-binding</keyword>
<feature type="compositionally biased region" description="Acidic residues" evidence="2">
    <location>
        <begin position="1001"/>
        <end position="1010"/>
    </location>
</feature>
<dbReference type="GO" id="GO:0006260">
    <property type="term" value="P:DNA replication"/>
    <property type="evidence" value="ECO:0007669"/>
    <property type="project" value="InterPro"/>
</dbReference>
<dbReference type="InterPro" id="IPR034154">
    <property type="entry name" value="TOPRIM_DnaG/twinkle"/>
</dbReference>
<dbReference type="PANTHER" id="PTHR12873:SF0">
    <property type="entry name" value="TWINKLE MTDNA HELICASE"/>
    <property type="match status" value="1"/>
</dbReference>
<evidence type="ECO:0000313" key="5">
    <source>
        <dbReference type="Proteomes" id="UP000039865"/>
    </source>
</evidence>
<dbReference type="InterPro" id="IPR036977">
    <property type="entry name" value="DNA_primase_Znf_CHC2"/>
</dbReference>
<feature type="region of interest" description="Disordered" evidence="2">
    <location>
        <begin position="834"/>
        <end position="863"/>
    </location>
</feature>
<feature type="region of interest" description="Disordered" evidence="2">
    <location>
        <begin position="27"/>
        <end position="46"/>
    </location>
</feature>
<dbReference type="CDD" id="cd01122">
    <property type="entry name" value="Twinkle_C"/>
    <property type="match status" value="1"/>
</dbReference>
<proteinExistence type="predicted"/>
<dbReference type="Pfam" id="PF13155">
    <property type="entry name" value="Toprim_2"/>
    <property type="match status" value="1"/>
</dbReference>
<feature type="compositionally biased region" description="Polar residues" evidence="2">
    <location>
        <begin position="89"/>
        <end position="99"/>
    </location>
</feature>
<dbReference type="EMBL" id="CCKQ01000660">
    <property type="protein sequence ID" value="CDW71750.1"/>
    <property type="molecule type" value="Genomic_DNA"/>
</dbReference>
<dbReference type="Gene3D" id="3.90.580.10">
    <property type="entry name" value="Zinc finger, CHC2-type domain"/>
    <property type="match status" value="1"/>
</dbReference>
<feature type="region of interest" description="Disordered" evidence="2">
    <location>
        <begin position="308"/>
        <end position="338"/>
    </location>
</feature>
<feature type="domain" description="SF4 helicase" evidence="3">
    <location>
        <begin position="499"/>
        <end position="748"/>
    </location>
</feature>
<dbReference type="Gene3D" id="3.40.1360.10">
    <property type="match status" value="1"/>
</dbReference>
<gene>
    <name evidence="4" type="primary">Contig10948.g11702</name>
    <name evidence="4" type="ORF">STYLEM_699</name>
</gene>
<organism evidence="4 5">
    <name type="scientific">Stylonychia lemnae</name>
    <name type="common">Ciliate</name>
    <dbReference type="NCBI Taxonomy" id="5949"/>
    <lineage>
        <taxon>Eukaryota</taxon>
        <taxon>Sar</taxon>
        <taxon>Alveolata</taxon>
        <taxon>Ciliophora</taxon>
        <taxon>Intramacronucleata</taxon>
        <taxon>Spirotrichea</taxon>
        <taxon>Stichotrichia</taxon>
        <taxon>Sporadotrichida</taxon>
        <taxon>Oxytrichidae</taxon>
        <taxon>Stylonychinae</taxon>
        <taxon>Stylonychia</taxon>
    </lineage>
</organism>
<dbReference type="Gene3D" id="3.40.50.300">
    <property type="entry name" value="P-loop containing nucleotide triphosphate hydrolases"/>
    <property type="match status" value="1"/>
</dbReference>
<feature type="compositionally biased region" description="Polar residues" evidence="2">
    <location>
        <begin position="1047"/>
        <end position="1066"/>
    </location>
</feature>
<keyword evidence="4" id="KW-0378">Hydrolase</keyword>
<feature type="region of interest" description="Disordered" evidence="2">
    <location>
        <begin position="990"/>
        <end position="1066"/>
    </location>
</feature>